<evidence type="ECO:0000313" key="1">
    <source>
        <dbReference type="EMBL" id="MBX25225.1"/>
    </source>
</evidence>
<name>A0A2P2M4S2_RHIMU</name>
<dbReference type="EMBL" id="GGEC01044741">
    <property type="protein sequence ID" value="MBX25225.1"/>
    <property type="molecule type" value="Transcribed_RNA"/>
</dbReference>
<accession>A0A2P2M4S2</accession>
<organism evidence="1">
    <name type="scientific">Rhizophora mucronata</name>
    <name type="common">Asiatic mangrove</name>
    <dbReference type="NCBI Taxonomy" id="61149"/>
    <lineage>
        <taxon>Eukaryota</taxon>
        <taxon>Viridiplantae</taxon>
        <taxon>Streptophyta</taxon>
        <taxon>Embryophyta</taxon>
        <taxon>Tracheophyta</taxon>
        <taxon>Spermatophyta</taxon>
        <taxon>Magnoliopsida</taxon>
        <taxon>eudicotyledons</taxon>
        <taxon>Gunneridae</taxon>
        <taxon>Pentapetalae</taxon>
        <taxon>rosids</taxon>
        <taxon>fabids</taxon>
        <taxon>Malpighiales</taxon>
        <taxon>Rhizophoraceae</taxon>
        <taxon>Rhizophora</taxon>
    </lineage>
</organism>
<reference evidence="1" key="1">
    <citation type="submission" date="2018-02" db="EMBL/GenBank/DDBJ databases">
        <title>Rhizophora mucronata_Transcriptome.</title>
        <authorList>
            <person name="Meera S.P."/>
            <person name="Sreeshan A."/>
            <person name="Augustine A."/>
        </authorList>
    </citation>
    <scope>NUCLEOTIDE SEQUENCE</scope>
    <source>
        <tissue evidence="1">Leaf</tissue>
    </source>
</reference>
<sequence length="62" mass="7286">MFYFPCHVFIFSILFCFCCSFTCTWSLNWQISFEKASCLLVLRMIYLFPQLVHNSAAYNAAP</sequence>
<dbReference type="AlphaFoldDB" id="A0A2P2M4S2"/>
<protein>
    <submittedName>
        <fullName evidence="1">Uncharacterized protein</fullName>
    </submittedName>
</protein>
<proteinExistence type="predicted"/>